<protein>
    <submittedName>
        <fullName evidence="1">Glycosyltransferase family 4 protein</fullName>
    </submittedName>
</protein>
<reference evidence="1" key="2">
    <citation type="submission" date="2020-11" db="EMBL/GenBank/DDBJ databases">
        <authorList>
            <consortium name="NCBI Pathogen Detection Project"/>
        </authorList>
    </citation>
    <scope>NUCLEOTIDE SEQUENCE</scope>
    <source>
        <strain evidence="1">RS189</strain>
    </source>
</reference>
<dbReference type="Proteomes" id="UP000867745">
    <property type="component" value="Unassembled WGS sequence"/>
</dbReference>
<organism evidence="1 2">
    <name type="scientific">Citrobacter werkmanii</name>
    <dbReference type="NCBI Taxonomy" id="67827"/>
    <lineage>
        <taxon>Bacteria</taxon>
        <taxon>Pseudomonadati</taxon>
        <taxon>Pseudomonadota</taxon>
        <taxon>Gammaproteobacteria</taxon>
        <taxon>Enterobacterales</taxon>
        <taxon>Enterobacteriaceae</taxon>
        <taxon>Citrobacter</taxon>
        <taxon>Citrobacter freundii complex</taxon>
    </lineage>
</organism>
<dbReference type="AlphaFoldDB" id="A0AA37Z5K0"/>
<gene>
    <name evidence="1" type="ORF">JAW44_000309</name>
</gene>
<name>A0AA37Z5K0_9ENTR</name>
<comment type="caution">
    <text evidence="1">The sequence shown here is derived from an EMBL/GenBank/DDBJ whole genome shotgun (WGS) entry which is preliminary data.</text>
</comment>
<dbReference type="RefSeq" id="WP_137365999.1">
    <property type="nucleotide sequence ID" value="NZ_JAUJUK010000002.1"/>
</dbReference>
<evidence type="ECO:0000313" key="1">
    <source>
        <dbReference type="EMBL" id="HAT7590618.1"/>
    </source>
</evidence>
<dbReference type="SUPFAM" id="SSF53756">
    <property type="entry name" value="UDP-Glycosyltransferase/glycogen phosphorylase"/>
    <property type="match status" value="1"/>
</dbReference>
<accession>A0AA37Z5K0</accession>
<evidence type="ECO:0000313" key="2">
    <source>
        <dbReference type="Proteomes" id="UP000867745"/>
    </source>
</evidence>
<proteinExistence type="predicted"/>
<sequence length="329" mass="38306">MKKIIIIRPESPEGSPVYERSNSFSDYFKRKGFHVNIIASPDGILDLLKLIITIVRCNPTYIFITMPPFRNWSIFLLPFAKIILDLRDGWSIAIESGYGGVFEPNKKKAKLAKFIEYFAIKKSYATITCTPGLVQYLSSLTKKKIYLVRNGLSQDDYLMAQSLLVNESLSSNENIRRFICAGKFSEYGKDKVKKILSIINERYGDKKCLIQLIGSDVNENKWIAGYLKEKQLLNIDVELLGRLSKYEMYNVMHNAFCAITIIRDPDYDFGTKIYDYLALELKYLDYFDESNNFQDYFYQYSDIYHGEKEMIQIVREKILEESDFNSIIM</sequence>
<reference evidence="1" key="1">
    <citation type="journal article" date="2018" name="Genome Biol.">
        <title>SKESA: strategic k-mer extension for scrupulous assemblies.</title>
        <authorList>
            <person name="Souvorov A."/>
            <person name="Agarwala R."/>
            <person name="Lipman D.J."/>
        </authorList>
    </citation>
    <scope>NUCLEOTIDE SEQUENCE</scope>
    <source>
        <strain evidence="1">RS189</strain>
    </source>
</reference>
<dbReference type="EMBL" id="DACUGV010000001">
    <property type="protein sequence ID" value="HAT7590618.1"/>
    <property type="molecule type" value="Genomic_DNA"/>
</dbReference>